<keyword evidence="2" id="KW-0813">Transport</keyword>
<accession>A0AAV5RYL0</accession>
<feature type="domain" description="Exocyst complex component Sec3 PIP2-binding N-terminal" evidence="6">
    <location>
        <begin position="148"/>
        <end position="236"/>
    </location>
</feature>
<feature type="compositionally biased region" description="Basic and acidic residues" evidence="5">
    <location>
        <begin position="586"/>
        <end position="596"/>
    </location>
</feature>
<dbReference type="CDD" id="cd13315">
    <property type="entry name" value="PH_Sec3"/>
    <property type="match status" value="1"/>
</dbReference>
<comment type="similarity">
    <text evidence="1">Belongs to the SEC3 family.</text>
</comment>
<feature type="compositionally biased region" description="Polar residues" evidence="5">
    <location>
        <begin position="597"/>
        <end position="607"/>
    </location>
</feature>
<evidence type="ECO:0000313" key="7">
    <source>
        <dbReference type="EMBL" id="GMM56226.1"/>
    </source>
</evidence>
<dbReference type="SMART" id="SM01313">
    <property type="entry name" value="Sec3-PIP2_bind"/>
    <property type="match status" value="1"/>
</dbReference>
<feature type="region of interest" description="Disordered" evidence="5">
    <location>
        <begin position="304"/>
        <end position="665"/>
    </location>
</feature>
<comment type="caution">
    <text evidence="7">The sequence shown here is derived from an EMBL/GenBank/DDBJ whole genome shotgun (WGS) entry which is preliminary data.</text>
</comment>
<reference evidence="7 8" key="1">
    <citation type="journal article" date="2023" name="Elife">
        <title>Identification of key yeast species and microbe-microbe interactions impacting larval growth of Drosophila in the wild.</title>
        <authorList>
            <person name="Mure A."/>
            <person name="Sugiura Y."/>
            <person name="Maeda R."/>
            <person name="Honda K."/>
            <person name="Sakurai N."/>
            <person name="Takahashi Y."/>
            <person name="Watada M."/>
            <person name="Katoh T."/>
            <person name="Gotoh A."/>
            <person name="Gotoh Y."/>
            <person name="Taniguchi I."/>
            <person name="Nakamura K."/>
            <person name="Hayashi T."/>
            <person name="Katayama T."/>
            <person name="Uemura T."/>
            <person name="Hattori Y."/>
        </authorList>
    </citation>
    <scope>NUCLEOTIDE SEQUENCE [LARGE SCALE GENOMIC DNA]</scope>
    <source>
        <strain evidence="7 8">KH-74</strain>
    </source>
</reference>
<feature type="compositionally biased region" description="Polar residues" evidence="5">
    <location>
        <begin position="433"/>
        <end position="455"/>
    </location>
</feature>
<evidence type="ECO:0000256" key="5">
    <source>
        <dbReference type="SAM" id="MobiDB-lite"/>
    </source>
</evidence>
<evidence type="ECO:0000256" key="3">
    <source>
        <dbReference type="ARBA" id="ARBA00022483"/>
    </source>
</evidence>
<feature type="compositionally biased region" description="Low complexity" evidence="5">
    <location>
        <begin position="31"/>
        <end position="45"/>
    </location>
</feature>
<dbReference type="Gene3D" id="2.30.29.90">
    <property type="match status" value="1"/>
</dbReference>
<proteinExistence type="inferred from homology"/>
<dbReference type="PANTHER" id="PTHR16092">
    <property type="entry name" value="SEC3/SYNTAXIN-RELATED"/>
    <property type="match status" value="1"/>
</dbReference>
<evidence type="ECO:0000313" key="8">
    <source>
        <dbReference type="Proteomes" id="UP001377567"/>
    </source>
</evidence>
<dbReference type="GO" id="GO:0005886">
    <property type="term" value="C:plasma membrane"/>
    <property type="evidence" value="ECO:0007669"/>
    <property type="project" value="TreeGrafter"/>
</dbReference>
<dbReference type="EMBL" id="BTGD01000008">
    <property type="protein sequence ID" value="GMM56226.1"/>
    <property type="molecule type" value="Genomic_DNA"/>
</dbReference>
<dbReference type="InterPro" id="IPR028258">
    <property type="entry name" value="Sec3-PIP2_bind"/>
</dbReference>
<dbReference type="Pfam" id="PF20654">
    <property type="entry name" value="Sec3_C-term"/>
    <property type="match status" value="1"/>
</dbReference>
<name>A0AAV5RYL0_MAUHU</name>
<organism evidence="7 8">
    <name type="scientific">Maudiozyma humilis</name>
    <name type="common">Sour dough yeast</name>
    <name type="synonym">Kazachstania humilis</name>
    <dbReference type="NCBI Taxonomy" id="51915"/>
    <lineage>
        <taxon>Eukaryota</taxon>
        <taxon>Fungi</taxon>
        <taxon>Dikarya</taxon>
        <taxon>Ascomycota</taxon>
        <taxon>Saccharomycotina</taxon>
        <taxon>Saccharomycetes</taxon>
        <taxon>Saccharomycetales</taxon>
        <taxon>Saccharomycetaceae</taxon>
        <taxon>Maudiozyma</taxon>
    </lineage>
</organism>
<dbReference type="GO" id="GO:0006887">
    <property type="term" value="P:exocytosis"/>
    <property type="evidence" value="ECO:0007669"/>
    <property type="project" value="UniProtKB-KW"/>
</dbReference>
<gene>
    <name evidence="7" type="ORF">DAKH74_028420</name>
</gene>
<evidence type="ECO:0000256" key="1">
    <source>
        <dbReference type="ARBA" id="ARBA00006518"/>
    </source>
</evidence>
<dbReference type="Pfam" id="PF09763">
    <property type="entry name" value="Sec3_CC"/>
    <property type="match status" value="1"/>
</dbReference>
<feature type="compositionally biased region" description="Polar residues" evidence="5">
    <location>
        <begin position="466"/>
        <end position="501"/>
    </location>
</feature>
<sequence length="1446" mass="163340">MIKRATSPFKKSHSRQTSVDEKLGGNGAGSGAAAAQHGRSASGSSFRNLTASHSRQASTGAGPSSSHPPVSGANQSHNRTASRSSNTSQGSNFLAEQYDRDRRTLIDCCFSKPDHKTHAPPNNYMTHVRVIEDAKYPSSRPAQDSRIENKKKRILVLSSKHDNPAAIQVHKARENADGTFQIGRTWDLKELVRIESDTVVQEGFLVTMGKKYYWETNSAKEKMVFVKSLIKIYMQVFDGRVPELVNWDLGMFYLDDRSYQRAVITRHGSSQPSSPAVEMPPAQIHRQLNTQPTAQAQAQVPVPVPVPAPASTAQAMPRSQKRPQQAQQQAYQQSAPQQSYQQSAPQQTYQQNASQSHQQNAPQSHQQNAPQSHQQNAPQQQYQQNTPQGRSQPTEATPPPKNSQRNSLNKAPYATATTINRLSNQYHDDRKTSSFAESDDFQTPSHDIYSAQSPVKNAPDLEYRSTHSGTSRSPVPVTHSNSEAASGSTDMHTAYSANTGYTADEPQPRSANRPVSRSPQRNAYQGRPKSIVDMYSPSNIHRNSQLGVNEPVAPAESPERSPRRANVASLDAEYEDMQPISFNDLGQDRGSNRESPQRSAIDLNQQNSEEESLDLNGPGYQEELDMNANFQRQTDQSKDRAANNDVSEDDDLNASIHDEPLNEAADLSFERGDEVRYSQVIEPGTPHVYHEVTTIQEESQKKLPEMVEPGLSSEKPEEKQKKRNMIDVNDEALLDTLTDVNWKPDDDTGKLLERIDLQLAEIEHKFNTNILALEDVGPGLKEFEENVDKECDKMNPTFALFLMELNTFADDIDYVESRDNGLQIESANKKMLWNTLSDLLNTVSLDEETLKELLKCPIREKTLPWMETQLDSLSRAIKAIRGESNEDAYSLQDMQALKKRRQYYEKVTELFLERVVAEMGTMFEYIRNNGTTKDQLVNILQRLLTFSSLIVFCKEISVKSYNAIMSKWNKNVQSVYNDMWIKIMKKLQDQSVNNSETVHGIANQPGEDKLLEQWTTYKKTRKMSNDVTLSSDTLTYIIDTINLVEQQCIVYQNFVDNFFHISSAETYTAYVTKFKEPSSRIIDLSHVGIMDSDRESTLKKSQLVSKVFNPVATQLMSYFVEMMKFNQSAAPSVMLILEQKLREIGSTDQEFLIDTFTRILTQLKQLWSGFMEDELLYVERIATDTSSKAVLPTVVGLPIFIKNTQDALLFTQHQTQVKDIENYEVPRMVNESFSSICESIVNLLAQQVDNNVVSGKQKTALSTDQLTQAITLLENTNWLIELLTMLNVPLKGIFEKPIQESKRIFDVEKDIYANFLLQDAIPKLTSFVNGAMNVVESSPNQASSPAMWGAYSKSNLQNILTSYNSKEINVLATRLHKRLLKHFTSGQPDIMRDNLCDKLWSCLQGQTVSLYLRLYTLIDKYYKGTHVKFSKNDIISSFELFKETQF</sequence>
<dbReference type="Proteomes" id="UP001377567">
    <property type="component" value="Unassembled WGS sequence"/>
</dbReference>
<dbReference type="GO" id="GO:0006893">
    <property type="term" value="P:Golgi to plasma membrane transport"/>
    <property type="evidence" value="ECO:0007669"/>
    <property type="project" value="TreeGrafter"/>
</dbReference>
<dbReference type="InterPro" id="IPR048628">
    <property type="entry name" value="Sec3_C"/>
</dbReference>
<evidence type="ECO:0000259" key="6">
    <source>
        <dbReference type="SMART" id="SM01313"/>
    </source>
</evidence>
<dbReference type="PANTHER" id="PTHR16092:SF14">
    <property type="entry name" value="EXOCYST COMPLEX COMPONENT 1 ISOFORM X1"/>
    <property type="match status" value="1"/>
</dbReference>
<keyword evidence="8" id="KW-1185">Reference proteome</keyword>
<dbReference type="GO" id="GO:0005546">
    <property type="term" value="F:phosphatidylinositol-4,5-bisphosphate binding"/>
    <property type="evidence" value="ECO:0007669"/>
    <property type="project" value="TreeGrafter"/>
</dbReference>
<dbReference type="Pfam" id="PF15277">
    <property type="entry name" value="Sec3-PIP2_bind"/>
    <property type="match status" value="1"/>
</dbReference>
<evidence type="ECO:0000256" key="4">
    <source>
        <dbReference type="ARBA" id="ARBA00023054"/>
    </source>
</evidence>
<dbReference type="GO" id="GO:0000145">
    <property type="term" value="C:exocyst"/>
    <property type="evidence" value="ECO:0007669"/>
    <property type="project" value="InterPro"/>
</dbReference>
<protein>
    <submittedName>
        <fullName evidence="7">GTP-Rho binding exocyst subunit</fullName>
    </submittedName>
</protein>
<feature type="compositionally biased region" description="Polar residues" evidence="5">
    <location>
        <begin position="402"/>
        <end position="425"/>
    </location>
</feature>
<feature type="region of interest" description="Disordered" evidence="5">
    <location>
        <begin position="696"/>
        <end position="723"/>
    </location>
</feature>
<evidence type="ECO:0000256" key="2">
    <source>
        <dbReference type="ARBA" id="ARBA00022448"/>
    </source>
</evidence>
<feature type="compositionally biased region" description="Polar residues" evidence="5">
    <location>
        <begin position="46"/>
        <end position="94"/>
    </location>
</feature>
<keyword evidence="3" id="KW-0268">Exocytosis</keyword>
<feature type="region of interest" description="Disordered" evidence="5">
    <location>
        <begin position="1"/>
        <end position="95"/>
    </location>
</feature>
<feature type="compositionally biased region" description="Polar residues" evidence="5">
    <location>
        <begin position="509"/>
        <end position="523"/>
    </location>
</feature>
<keyword evidence="4" id="KW-0175">Coiled coil</keyword>
<feature type="compositionally biased region" description="Polar residues" evidence="5">
    <location>
        <begin position="536"/>
        <end position="547"/>
    </location>
</feature>
<dbReference type="InterPro" id="IPR019160">
    <property type="entry name" value="Sec3_CC"/>
</dbReference>
<feature type="compositionally biased region" description="Low complexity" evidence="5">
    <location>
        <begin position="323"/>
        <end position="388"/>
    </location>
</feature>